<proteinExistence type="inferred from homology"/>
<dbReference type="GO" id="GO:0006893">
    <property type="term" value="P:Golgi to plasma membrane transport"/>
    <property type="evidence" value="ECO:0007669"/>
    <property type="project" value="TreeGrafter"/>
</dbReference>
<keyword evidence="3" id="KW-0268">Exocytosis</keyword>
<comment type="caution">
    <text evidence="7">The sequence shown here is derived from an EMBL/GenBank/DDBJ whole genome shotgun (WGS) entry which is preliminary data.</text>
</comment>
<dbReference type="Pfam" id="PF09763">
    <property type="entry name" value="Sec3_CC"/>
    <property type="match status" value="1"/>
</dbReference>
<dbReference type="SMART" id="SM01313">
    <property type="entry name" value="Sec3-PIP2_bind"/>
    <property type="match status" value="1"/>
</dbReference>
<dbReference type="OrthoDB" id="27109at2759"/>
<keyword evidence="4 5" id="KW-0175">Coiled coil</keyword>
<gene>
    <name evidence="7" type="ORF">CBR_g3845</name>
</gene>
<dbReference type="OMA" id="NQHVMSA"/>
<dbReference type="GO" id="GO:0000145">
    <property type="term" value="C:exocyst"/>
    <property type="evidence" value="ECO:0007669"/>
    <property type="project" value="InterPro"/>
</dbReference>
<accession>A0A388KGJ5</accession>
<keyword evidence="8" id="KW-1185">Reference proteome</keyword>
<dbReference type="EMBL" id="BFEA01000110">
    <property type="protein sequence ID" value="GBG69146.1"/>
    <property type="molecule type" value="Genomic_DNA"/>
</dbReference>
<organism evidence="7 8">
    <name type="scientific">Chara braunii</name>
    <name type="common">Braun's stonewort</name>
    <dbReference type="NCBI Taxonomy" id="69332"/>
    <lineage>
        <taxon>Eukaryota</taxon>
        <taxon>Viridiplantae</taxon>
        <taxon>Streptophyta</taxon>
        <taxon>Charophyceae</taxon>
        <taxon>Charales</taxon>
        <taxon>Characeae</taxon>
        <taxon>Chara</taxon>
    </lineage>
</organism>
<evidence type="ECO:0000313" key="8">
    <source>
        <dbReference type="Proteomes" id="UP000265515"/>
    </source>
</evidence>
<dbReference type="Gramene" id="GBG69146">
    <property type="protein sequence ID" value="GBG69146"/>
    <property type="gene ID" value="CBR_g3845"/>
</dbReference>
<reference evidence="7 8" key="1">
    <citation type="journal article" date="2018" name="Cell">
        <title>The Chara Genome: Secondary Complexity and Implications for Plant Terrestrialization.</title>
        <authorList>
            <person name="Nishiyama T."/>
            <person name="Sakayama H."/>
            <person name="Vries J.D."/>
            <person name="Buschmann H."/>
            <person name="Saint-Marcoux D."/>
            <person name="Ullrich K.K."/>
            <person name="Haas F.B."/>
            <person name="Vanderstraeten L."/>
            <person name="Becker D."/>
            <person name="Lang D."/>
            <person name="Vosolsobe S."/>
            <person name="Rombauts S."/>
            <person name="Wilhelmsson P.K.I."/>
            <person name="Janitza P."/>
            <person name="Kern R."/>
            <person name="Heyl A."/>
            <person name="Rumpler F."/>
            <person name="Villalobos L.I.A.C."/>
            <person name="Clay J.M."/>
            <person name="Skokan R."/>
            <person name="Toyoda A."/>
            <person name="Suzuki Y."/>
            <person name="Kagoshima H."/>
            <person name="Schijlen E."/>
            <person name="Tajeshwar N."/>
            <person name="Catarino B."/>
            <person name="Hetherington A.J."/>
            <person name="Saltykova A."/>
            <person name="Bonnot C."/>
            <person name="Breuninger H."/>
            <person name="Symeonidi A."/>
            <person name="Radhakrishnan G.V."/>
            <person name="Van Nieuwerburgh F."/>
            <person name="Deforce D."/>
            <person name="Chang C."/>
            <person name="Karol K.G."/>
            <person name="Hedrich R."/>
            <person name="Ulvskov P."/>
            <person name="Glockner G."/>
            <person name="Delwiche C.F."/>
            <person name="Petrasek J."/>
            <person name="Van de Peer Y."/>
            <person name="Friml J."/>
            <person name="Beilby M."/>
            <person name="Dolan L."/>
            <person name="Kohara Y."/>
            <person name="Sugano S."/>
            <person name="Fujiyama A."/>
            <person name="Delaux P.-M."/>
            <person name="Quint M."/>
            <person name="TheiBen G."/>
            <person name="Hagemann M."/>
            <person name="Harholt J."/>
            <person name="Dunand C."/>
            <person name="Zachgo S."/>
            <person name="Langdale J."/>
            <person name="Maumus F."/>
            <person name="Straeten D.V.D."/>
            <person name="Gould S.B."/>
            <person name="Rensing S.A."/>
        </authorList>
    </citation>
    <scope>NUCLEOTIDE SEQUENCE [LARGE SCALE GENOMIC DNA]</scope>
    <source>
        <strain evidence="7 8">S276</strain>
    </source>
</reference>
<keyword evidence="2" id="KW-0813">Transport</keyword>
<sequence>MTSKPRVLVVTGKKSLTTEKLKVKIHSLKQGTGDGGLQTSKVYKLKHLVRLEAVEADKSGLSFGLIFDTLKTSPPQWSCRSLDDRNRLFVTLRQLSKEHLGRVPSLVGIDLVELALWAQSFAKGWPLRLPAQEAEEKGREGGGTLPLPENALEVVGQHDLVSAQEEKDMEALLGTYLMEIDEADAFSERLKRELSALEAANVHAILESEVLVEAVISGLEDAASSVEDMDEWLHIFNVKLKHVRDDIEMIERRNNILEVQEHNGRGLLEELDKLLNQLHVPPEYASLLVESPFEEPLMPNNIEACQWLVKALIQLSRFDRDPVYAQMRAVREKRSELENLRSTFVCRLREFLQDYFTKIVEFMPEKQYSAIILQKGHLRGRFAHKELRMKFKTYAPLIHHLKELDSFSLQPVRKAYATAMNHLLQREMRDVANELKGGVRAPRSTTSWLHWMENGAAIPGSGSAGDTSAASDAFARMLQVFIPLFSEESRFFATFMCFDASPPIPVKLDGPNGEGAGAALVGSSDKDEDEDYDPIPIPPKPLPGGLDIRPPTPTEKDVRDLNCALESLLAGAESEFTFMVDWAFQIDPLRCIPLLGLTERWISTHGKEPGSFLHRMLRGLEDRIRQKFDKFVDEICHSIEKYDRNLRMSGVVAFIPRFATLAVKMESLIKNNIREAVDGSYNKIVGTMFQVLENIAKVDPKHSDLFLLENYAAFQNMTYKTAEAVPVLGKLYQQASNLYEASCSRYTSSLIELHFGRLFEFMKKVEESLLFQRTPEEIAYQPNLTRADLKKLIKVVLPSPGIEKVPQTMFRKMHKHVPQELLPYLSQKLKDDFLRKYDEFEQLVGKCYPGEVLSPTSSEMRELFKLKSAADSM</sequence>
<dbReference type="PANTHER" id="PTHR16092:SF14">
    <property type="entry name" value="EXOCYST COMPLEX COMPONENT 1 ISOFORM X1"/>
    <property type="match status" value="1"/>
</dbReference>
<protein>
    <recommendedName>
        <fullName evidence="6">Exocyst complex component Sec3 PIP2-binding N-terminal domain-containing protein</fullName>
    </recommendedName>
</protein>
<evidence type="ECO:0000256" key="1">
    <source>
        <dbReference type="ARBA" id="ARBA00006518"/>
    </source>
</evidence>
<evidence type="ECO:0000256" key="2">
    <source>
        <dbReference type="ARBA" id="ARBA00022448"/>
    </source>
</evidence>
<dbReference type="STRING" id="69332.A0A388KGJ5"/>
<evidence type="ECO:0000256" key="5">
    <source>
        <dbReference type="SAM" id="Coils"/>
    </source>
</evidence>
<dbReference type="InterPro" id="IPR019160">
    <property type="entry name" value="Sec3_CC"/>
</dbReference>
<dbReference type="AlphaFoldDB" id="A0A388KGJ5"/>
<evidence type="ECO:0000313" key="7">
    <source>
        <dbReference type="EMBL" id="GBG69146.1"/>
    </source>
</evidence>
<dbReference type="InterPro" id="IPR028258">
    <property type="entry name" value="Sec3-PIP2_bind"/>
</dbReference>
<dbReference type="GO" id="GO:0005886">
    <property type="term" value="C:plasma membrane"/>
    <property type="evidence" value="ECO:0007669"/>
    <property type="project" value="TreeGrafter"/>
</dbReference>
<dbReference type="GO" id="GO:0005546">
    <property type="term" value="F:phosphatidylinositol-4,5-bisphosphate binding"/>
    <property type="evidence" value="ECO:0007669"/>
    <property type="project" value="TreeGrafter"/>
</dbReference>
<feature type="coiled-coil region" evidence="5">
    <location>
        <begin position="180"/>
        <end position="207"/>
    </location>
</feature>
<dbReference type="GO" id="GO:0006887">
    <property type="term" value="P:exocytosis"/>
    <property type="evidence" value="ECO:0007669"/>
    <property type="project" value="UniProtKB-KW"/>
</dbReference>
<comment type="similarity">
    <text evidence="1">Belongs to the SEC3 family.</text>
</comment>
<evidence type="ECO:0000259" key="6">
    <source>
        <dbReference type="SMART" id="SM01313"/>
    </source>
</evidence>
<dbReference type="Pfam" id="PF15277">
    <property type="entry name" value="Sec3-PIP2_bind"/>
    <property type="match status" value="1"/>
</dbReference>
<dbReference type="PANTHER" id="PTHR16092">
    <property type="entry name" value="SEC3/SYNTAXIN-RELATED"/>
    <property type="match status" value="1"/>
</dbReference>
<dbReference type="Proteomes" id="UP000265515">
    <property type="component" value="Unassembled WGS sequence"/>
</dbReference>
<dbReference type="InterPro" id="IPR048628">
    <property type="entry name" value="Sec3_C"/>
</dbReference>
<feature type="domain" description="Exocyst complex component Sec3 PIP2-binding N-terminal" evidence="6">
    <location>
        <begin position="1"/>
        <end position="99"/>
    </location>
</feature>
<dbReference type="Pfam" id="PF20654">
    <property type="entry name" value="Sec3_C-term"/>
    <property type="match status" value="1"/>
</dbReference>
<name>A0A388KGJ5_CHABU</name>
<evidence type="ECO:0000256" key="4">
    <source>
        <dbReference type="ARBA" id="ARBA00023054"/>
    </source>
</evidence>
<evidence type="ECO:0000256" key="3">
    <source>
        <dbReference type="ARBA" id="ARBA00022483"/>
    </source>
</evidence>